<dbReference type="PANTHER" id="PTHR47256:SF1">
    <property type="entry name" value="ZN(II)2CYS6 TRANSCRIPTION FACTOR (EUROFUNG)"/>
    <property type="match status" value="1"/>
</dbReference>
<dbReference type="AlphaFoldDB" id="A0AAI9EDK7"/>
<organism evidence="4 5">
    <name type="scientific">Lecanosticta acicola</name>
    <dbReference type="NCBI Taxonomy" id="111012"/>
    <lineage>
        <taxon>Eukaryota</taxon>
        <taxon>Fungi</taxon>
        <taxon>Dikarya</taxon>
        <taxon>Ascomycota</taxon>
        <taxon>Pezizomycotina</taxon>
        <taxon>Dothideomycetes</taxon>
        <taxon>Dothideomycetidae</taxon>
        <taxon>Mycosphaerellales</taxon>
        <taxon>Mycosphaerellaceae</taxon>
        <taxon>Lecanosticta</taxon>
    </lineage>
</organism>
<dbReference type="SUPFAM" id="SSF57701">
    <property type="entry name" value="Zn2/Cys6 DNA-binding domain"/>
    <property type="match status" value="1"/>
</dbReference>
<feature type="region of interest" description="Disordered" evidence="2">
    <location>
        <begin position="1"/>
        <end position="38"/>
    </location>
</feature>
<protein>
    <recommendedName>
        <fullName evidence="3">Zn(2)-C6 fungal-type domain-containing protein</fullName>
    </recommendedName>
</protein>
<comment type="caution">
    <text evidence="4">The sequence shown here is derived from an EMBL/GenBank/DDBJ whole genome shotgun (WGS) entry which is preliminary data.</text>
</comment>
<gene>
    <name evidence="4" type="ORF">LECACI_7A007566</name>
</gene>
<name>A0AAI9EDK7_9PEZI</name>
<dbReference type="Pfam" id="PF00172">
    <property type="entry name" value="Zn_clus"/>
    <property type="match status" value="1"/>
</dbReference>
<dbReference type="CDD" id="cd00067">
    <property type="entry name" value="GAL4"/>
    <property type="match status" value="1"/>
</dbReference>
<proteinExistence type="predicted"/>
<accession>A0AAI9EDK7</accession>
<dbReference type="InterPro" id="IPR036864">
    <property type="entry name" value="Zn2-C6_fun-type_DNA-bd_sf"/>
</dbReference>
<evidence type="ECO:0000313" key="5">
    <source>
        <dbReference type="Proteomes" id="UP001296104"/>
    </source>
</evidence>
<dbReference type="InterPro" id="IPR001138">
    <property type="entry name" value="Zn2Cys6_DnaBD"/>
</dbReference>
<dbReference type="PROSITE" id="PS50048">
    <property type="entry name" value="ZN2_CY6_FUNGAL_2"/>
    <property type="match status" value="1"/>
</dbReference>
<evidence type="ECO:0000256" key="2">
    <source>
        <dbReference type="SAM" id="MobiDB-lite"/>
    </source>
</evidence>
<dbReference type="GO" id="GO:0008270">
    <property type="term" value="F:zinc ion binding"/>
    <property type="evidence" value="ECO:0007669"/>
    <property type="project" value="InterPro"/>
</dbReference>
<dbReference type="PANTHER" id="PTHR47256">
    <property type="entry name" value="ZN(II)2CYS6 TRANSCRIPTION FACTOR (EUROFUNG)-RELATED"/>
    <property type="match status" value="1"/>
</dbReference>
<dbReference type="Proteomes" id="UP001296104">
    <property type="component" value="Unassembled WGS sequence"/>
</dbReference>
<dbReference type="PROSITE" id="PS00463">
    <property type="entry name" value="ZN2_CY6_FUNGAL_1"/>
    <property type="match status" value="1"/>
</dbReference>
<dbReference type="EMBL" id="CAVMBE010000063">
    <property type="protein sequence ID" value="CAK4032408.1"/>
    <property type="molecule type" value="Genomic_DNA"/>
</dbReference>
<keyword evidence="1" id="KW-0539">Nucleus</keyword>
<feature type="compositionally biased region" description="Low complexity" evidence="2">
    <location>
        <begin position="24"/>
        <end position="36"/>
    </location>
</feature>
<sequence length="157" mass="17063">MDGVAGPSTSHSPDGQQPVEKGASSPSTETDTPSSSGNQKKIIEVACWPCRRRKGKCTGERPACSSCLRRAVECSYEYEEGVTRLGSLRMNLQKATSRAESLQFLFEQLRTRSDNEAACLLAVIRMGADIDIICQKLKSDPNFLFASPDLSALMSQA</sequence>
<dbReference type="InterPro" id="IPR053187">
    <property type="entry name" value="Notoamide_regulator"/>
</dbReference>
<evidence type="ECO:0000259" key="3">
    <source>
        <dbReference type="PROSITE" id="PS50048"/>
    </source>
</evidence>
<dbReference type="GO" id="GO:0000981">
    <property type="term" value="F:DNA-binding transcription factor activity, RNA polymerase II-specific"/>
    <property type="evidence" value="ECO:0007669"/>
    <property type="project" value="InterPro"/>
</dbReference>
<dbReference type="Gene3D" id="4.10.240.10">
    <property type="entry name" value="Zn(2)-C6 fungal-type DNA-binding domain"/>
    <property type="match status" value="1"/>
</dbReference>
<reference evidence="4" key="1">
    <citation type="submission" date="2023-11" db="EMBL/GenBank/DDBJ databases">
        <authorList>
            <person name="Alioto T."/>
            <person name="Alioto T."/>
            <person name="Gomez Garrido J."/>
        </authorList>
    </citation>
    <scope>NUCLEOTIDE SEQUENCE</scope>
</reference>
<keyword evidence="5" id="KW-1185">Reference proteome</keyword>
<feature type="domain" description="Zn(2)-C6 fungal-type" evidence="3">
    <location>
        <begin position="46"/>
        <end position="76"/>
    </location>
</feature>
<evidence type="ECO:0000313" key="4">
    <source>
        <dbReference type="EMBL" id="CAK4032408.1"/>
    </source>
</evidence>
<dbReference type="SMART" id="SM00066">
    <property type="entry name" value="GAL4"/>
    <property type="match status" value="1"/>
</dbReference>
<evidence type="ECO:0000256" key="1">
    <source>
        <dbReference type="ARBA" id="ARBA00023242"/>
    </source>
</evidence>